<evidence type="ECO:0008006" key="4">
    <source>
        <dbReference type="Google" id="ProtNLM"/>
    </source>
</evidence>
<dbReference type="Gene3D" id="1.25.10.10">
    <property type="entry name" value="Leucine-rich Repeat Variant"/>
    <property type="match status" value="1"/>
</dbReference>
<reference evidence="2" key="1">
    <citation type="journal article" date="2014" name="Int. J. Syst. Evol. Microbiol.">
        <title>Complete genome sequence of Corynebacterium casei LMG S-19264T (=DSM 44701T), isolated from a smear-ripened cheese.</title>
        <authorList>
            <consortium name="US DOE Joint Genome Institute (JGI-PGF)"/>
            <person name="Walter F."/>
            <person name="Albersmeier A."/>
            <person name="Kalinowski J."/>
            <person name="Ruckert C."/>
        </authorList>
    </citation>
    <scope>NUCLEOTIDE SEQUENCE</scope>
    <source>
        <strain evidence="2">JCM 4646</strain>
    </source>
</reference>
<name>A0A919G6W7_9ACTN</name>
<dbReference type="GeneID" id="95356025"/>
<keyword evidence="3" id="KW-1185">Reference proteome</keyword>
<organism evidence="2 3">
    <name type="scientific">Kitasatospora indigofera</name>
    <dbReference type="NCBI Taxonomy" id="67307"/>
    <lineage>
        <taxon>Bacteria</taxon>
        <taxon>Bacillati</taxon>
        <taxon>Actinomycetota</taxon>
        <taxon>Actinomycetes</taxon>
        <taxon>Kitasatosporales</taxon>
        <taxon>Streptomycetaceae</taxon>
        <taxon>Kitasatospora</taxon>
    </lineage>
</organism>
<comment type="caution">
    <text evidence="2">The sequence shown here is derived from an EMBL/GenBank/DDBJ whole genome shotgun (WGS) entry which is preliminary data.</text>
</comment>
<evidence type="ECO:0000313" key="2">
    <source>
        <dbReference type="EMBL" id="GHH79232.1"/>
    </source>
</evidence>
<feature type="region of interest" description="Disordered" evidence="1">
    <location>
        <begin position="1"/>
        <end position="21"/>
    </location>
</feature>
<proteinExistence type="predicted"/>
<dbReference type="Proteomes" id="UP000617734">
    <property type="component" value="Unassembled WGS sequence"/>
</dbReference>
<dbReference type="InterPro" id="IPR016024">
    <property type="entry name" value="ARM-type_fold"/>
</dbReference>
<sequence>MSWRGGDGVPAMWEEDGPGFHAGTPQDVRVVVAEMTAEVKDGLDYDAVPWERFHHAFGPGSDLPGRLTRIRYGDVRAAGKELEAVWDAVCHQGTPNAAGALTVPFLIRIALTHPTPPPRALRLVGALARRPHLRDGTRTGLLRTCTPAGSLIFEPSGYVSTWSVQAARQALTADADLLLPLLDHPAPVVRTAAVYALAAAASPARGRITAALHARLDAEDDPVARASLVLAIGELAWEERDAATTACTLAWWQDLTRPAEVRMAAALAWLCLVDDPVPAHLDAFLDAETTEQLATLLTPVPWFQDLAEKEGLRTALTQMRNPDDYAWIADLY</sequence>
<dbReference type="InterPro" id="IPR011989">
    <property type="entry name" value="ARM-like"/>
</dbReference>
<dbReference type="EMBL" id="BNBO01000041">
    <property type="protein sequence ID" value="GHH79232.1"/>
    <property type="molecule type" value="Genomic_DNA"/>
</dbReference>
<dbReference type="SUPFAM" id="SSF48371">
    <property type="entry name" value="ARM repeat"/>
    <property type="match status" value="1"/>
</dbReference>
<reference evidence="2" key="2">
    <citation type="submission" date="2020-09" db="EMBL/GenBank/DDBJ databases">
        <authorList>
            <person name="Sun Q."/>
            <person name="Ohkuma M."/>
        </authorList>
    </citation>
    <scope>NUCLEOTIDE SEQUENCE</scope>
    <source>
        <strain evidence="2">JCM 4646</strain>
    </source>
</reference>
<protein>
    <recommendedName>
        <fullName evidence="4">PBS lyase</fullName>
    </recommendedName>
</protein>
<evidence type="ECO:0000313" key="3">
    <source>
        <dbReference type="Proteomes" id="UP000617734"/>
    </source>
</evidence>
<evidence type="ECO:0000256" key="1">
    <source>
        <dbReference type="SAM" id="MobiDB-lite"/>
    </source>
</evidence>
<dbReference type="AlphaFoldDB" id="A0A919G6W7"/>
<accession>A0A919G6W7</accession>
<dbReference type="RefSeq" id="WP_190213769.1">
    <property type="nucleotide sequence ID" value="NZ_BNBO01000041.1"/>
</dbReference>
<gene>
    <name evidence="2" type="ORF">GCM10018781_56790</name>
</gene>